<name>A0A7W8QCS6_PARAM</name>
<dbReference type="RefSeq" id="WP_184132441.1">
    <property type="nucleotide sequence ID" value="NZ_JACHDD010000011.1"/>
</dbReference>
<feature type="region of interest" description="Disordered" evidence="1">
    <location>
        <begin position="273"/>
        <end position="295"/>
    </location>
</feature>
<organism evidence="3 4">
    <name type="scientific">Paraburkholderia atlantica</name>
    <dbReference type="NCBI Taxonomy" id="2654982"/>
    <lineage>
        <taxon>Bacteria</taxon>
        <taxon>Pseudomonadati</taxon>
        <taxon>Pseudomonadota</taxon>
        <taxon>Betaproteobacteria</taxon>
        <taxon>Burkholderiales</taxon>
        <taxon>Burkholderiaceae</taxon>
        <taxon>Paraburkholderia</taxon>
    </lineage>
</organism>
<keyword evidence="4" id="KW-1185">Reference proteome</keyword>
<dbReference type="AlphaFoldDB" id="A0A7W8QCS6"/>
<feature type="region of interest" description="Disordered" evidence="1">
    <location>
        <begin position="198"/>
        <end position="247"/>
    </location>
</feature>
<dbReference type="Pfam" id="PF02120">
    <property type="entry name" value="Flg_hook"/>
    <property type="match status" value="1"/>
</dbReference>
<evidence type="ECO:0000313" key="4">
    <source>
        <dbReference type="Proteomes" id="UP000592780"/>
    </source>
</evidence>
<dbReference type="Proteomes" id="UP000592780">
    <property type="component" value="Unassembled WGS sequence"/>
</dbReference>
<dbReference type="EMBL" id="JACHDD010000011">
    <property type="protein sequence ID" value="MBB5428057.1"/>
    <property type="molecule type" value="Genomic_DNA"/>
</dbReference>
<evidence type="ECO:0000313" key="3">
    <source>
        <dbReference type="EMBL" id="MBB5428057.1"/>
    </source>
</evidence>
<comment type="caution">
    <text evidence="3">The sequence shown here is derived from an EMBL/GenBank/DDBJ whole genome shotgun (WGS) entry which is preliminary data.</text>
</comment>
<evidence type="ECO:0000259" key="2">
    <source>
        <dbReference type="Pfam" id="PF02120"/>
    </source>
</evidence>
<feature type="compositionally biased region" description="Low complexity" evidence="1">
    <location>
        <begin position="204"/>
        <end position="245"/>
    </location>
</feature>
<evidence type="ECO:0000256" key="1">
    <source>
        <dbReference type="SAM" id="MobiDB-lite"/>
    </source>
</evidence>
<dbReference type="InterPro" id="IPR021136">
    <property type="entry name" value="Flagellar_hook_control-like_C"/>
</dbReference>
<gene>
    <name evidence="3" type="ORF">HDG40_006243</name>
</gene>
<accession>A0A7W8QCS6</accession>
<reference evidence="3 4" key="1">
    <citation type="submission" date="2020-08" db="EMBL/GenBank/DDBJ databases">
        <title>Genomic Encyclopedia of Type Strains, Phase IV (KMG-V): Genome sequencing to study the core and pangenomes of soil and plant-associated prokaryotes.</title>
        <authorList>
            <person name="Whitman W."/>
        </authorList>
    </citation>
    <scope>NUCLEOTIDE SEQUENCE [LARGE SCALE GENOMIC DNA]</scope>
    <source>
        <strain evidence="3 4">JPY158</strain>
    </source>
</reference>
<protein>
    <recommendedName>
        <fullName evidence="2">Flagellar hook-length control protein-like C-terminal domain-containing protein</fullName>
    </recommendedName>
</protein>
<proteinExistence type="predicted"/>
<feature type="domain" description="Flagellar hook-length control protein-like C-terminal" evidence="2">
    <location>
        <begin position="356"/>
        <end position="430"/>
    </location>
</feature>
<sequence length="477" mass="46954">MNGIDSALASVLSSRIDSLLSIAPGTATTSQTGAAGVDTKVPAAPANATPAPQSSAQTALSAVALTLNAIAHSGGEATPAVLGRAPIWAAAPALDVAIESLPLTNAGSAAGDSAASAASAASTNINTNPNAAANATAATTASVAATEVPVAALAAALQKTVADSGLFYEAHLAAWLVGQRSPAQLANEAQNQLVADTQLPPGWSADAGDASARSASANGAPEATPRGAPNGAPAGTPNAADNNPASHAMPSILTAQAARLVAGELLASSVSDLNGQSTHAGPHSAASQAADAGPSQSAQAMAAAVHPATVPLVRQQLDLLATGQFRWTGEAWPGARLDWTIEQDGDEWDRSGGGLASEDDQPWRTRLTLSLPTLGTVDAELTLVGTRLTARVQASPRGAARLAMQGDGFRQRLAAAGIELQGLTIREIGGGAPGTTAAGASAAGAQAAGVYARSASAAVTESAAASAASRDDFDWDI</sequence>